<feature type="transmembrane region" description="Helical" evidence="1">
    <location>
        <begin position="263"/>
        <end position="290"/>
    </location>
</feature>
<dbReference type="Pfam" id="PF00535">
    <property type="entry name" value="Glycos_transf_2"/>
    <property type="match status" value="1"/>
</dbReference>
<reference evidence="3" key="2">
    <citation type="journal article" date="2021" name="PeerJ">
        <title>Extensive microbial diversity within the chicken gut microbiome revealed by metagenomics and culture.</title>
        <authorList>
            <person name="Gilroy R."/>
            <person name="Ravi A."/>
            <person name="Getino M."/>
            <person name="Pursley I."/>
            <person name="Horton D.L."/>
            <person name="Alikhan N.F."/>
            <person name="Baker D."/>
            <person name="Gharbi K."/>
            <person name="Hall N."/>
            <person name="Watson M."/>
            <person name="Adriaenssens E.M."/>
            <person name="Foster-Nyarko E."/>
            <person name="Jarju S."/>
            <person name="Secka A."/>
            <person name="Antonio M."/>
            <person name="Oren A."/>
            <person name="Chaudhuri R.R."/>
            <person name="La Ragione R."/>
            <person name="Hildebrand F."/>
            <person name="Pallen M.J."/>
        </authorList>
    </citation>
    <scope>NUCLEOTIDE SEQUENCE</scope>
    <source>
        <strain evidence="3">ChiSjej4B22-8148</strain>
    </source>
</reference>
<dbReference type="InterPro" id="IPR050256">
    <property type="entry name" value="Glycosyltransferase_2"/>
</dbReference>
<dbReference type="SUPFAM" id="SSF53448">
    <property type="entry name" value="Nucleotide-diphospho-sugar transferases"/>
    <property type="match status" value="1"/>
</dbReference>
<dbReference type="PANTHER" id="PTHR48090">
    <property type="entry name" value="UNDECAPRENYL-PHOSPHATE 4-DEOXY-4-FORMAMIDO-L-ARABINOSE TRANSFERASE-RELATED"/>
    <property type="match status" value="1"/>
</dbReference>
<dbReference type="EMBL" id="DVGK01000142">
    <property type="protein sequence ID" value="HIR14692.1"/>
    <property type="molecule type" value="Genomic_DNA"/>
</dbReference>
<keyword evidence="1" id="KW-1133">Transmembrane helix</keyword>
<dbReference type="CDD" id="cd04187">
    <property type="entry name" value="DPM1_like_bac"/>
    <property type="match status" value="1"/>
</dbReference>
<reference evidence="3" key="1">
    <citation type="submission" date="2020-10" db="EMBL/GenBank/DDBJ databases">
        <authorList>
            <person name="Gilroy R."/>
        </authorList>
    </citation>
    <scope>NUCLEOTIDE SEQUENCE</scope>
    <source>
        <strain evidence="3">ChiSjej4B22-8148</strain>
    </source>
</reference>
<sequence>MKRISIIVPCLNEQEALLIYYRKTSEIMEGMKEAEFEFIFIDDGSSDRTLDLLRQFKERDRRCRYLSFSRNFGKEAAIYAGFQYARGDYITVMDADLQDPPELIPQMYEELEGGQYDCVAARRIDRKGEKPLRSFLSSMFYKVADRISKIQVMEGARDFRMMTRRMADAVLEMSEYNRFSKGIFGWVGFQTKWLEYRNAERVAGETKWPLPKLLKYSLDGILGFSTLPLALSSYGGIFFCGAAFLTVCFLVIRYLIFHDPVQGWTTLMCAIFFIGGVQLLCVGILGQYLARTYMEVKRRPVYILKENSDEEYAQKERERDERKTDTAAVSSDFCGDCGNILSFTEHAGNHCRFKD</sequence>
<keyword evidence="1" id="KW-0472">Membrane</keyword>
<proteinExistence type="predicted"/>
<dbReference type="InterPro" id="IPR029044">
    <property type="entry name" value="Nucleotide-diphossugar_trans"/>
</dbReference>
<evidence type="ECO:0000259" key="2">
    <source>
        <dbReference type="Pfam" id="PF00535"/>
    </source>
</evidence>
<feature type="domain" description="Glycosyltransferase 2-like" evidence="2">
    <location>
        <begin position="5"/>
        <end position="168"/>
    </location>
</feature>
<dbReference type="GO" id="GO:0005886">
    <property type="term" value="C:plasma membrane"/>
    <property type="evidence" value="ECO:0007669"/>
    <property type="project" value="TreeGrafter"/>
</dbReference>
<evidence type="ECO:0000256" key="1">
    <source>
        <dbReference type="SAM" id="Phobius"/>
    </source>
</evidence>
<keyword evidence="1" id="KW-0812">Transmembrane</keyword>
<feature type="transmembrane region" description="Helical" evidence="1">
    <location>
        <begin position="234"/>
        <end position="257"/>
    </location>
</feature>
<evidence type="ECO:0000313" key="3">
    <source>
        <dbReference type="EMBL" id="HIR14692.1"/>
    </source>
</evidence>
<organism evidence="3 4">
    <name type="scientific">Candidatus Choladousia intestinavium</name>
    <dbReference type="NCBI Taxonomy" id="2840727"/>
    <lineage>
        <taxon>Bacteria</taxon>
        <taxon>Bacillati</taxon>
        <taxon>Bacillota</taxon>
        <taxon>Clostridia</taxon>
        <taxon>Lachnospirales</taxon>
        <taxon>Lachnospiraceae</taxon>
        <taxon>Lachnospiraceae incertae sedis</taxon>
        <taxon>Candidatus Choladousia</taxon>
    </lineage>
</organism>
<dbReference type="InterPro" id="IPR001173">
    <property type="entry name" value="Glyco_trans_2-like"/>
</dbReference>
<dbReference type="PANTHER" id="PTHR48090:SF8">
    <property type="entry name" value="GLYCOSYLTRANSFERASE CSBB-RELATED"/>
    <property type="match status" value="1"/>
</dbReference>
<protein>
    <submittedName>
        <fullName evidence="3">Glycosyltransferase family 2 protein</fullName>
    </submittedName>
</protein>
<dbReference type="Proteomes" id="UP000886757">
    <property type="component" value="Unassembled WGS sequence"/>
</dbReference>
<accession>A0A9D1AG15</accession>
<dbReference type="AlphaFoldDB" id="A0A9D1AG15"/>
<evidence type="ECO:0000313" key="4">
    <source>
        <dbReference type="Proteomes" id="UP000886757"/>
    </source>
</evidence>
<dbReference type="Gene3D" id="3.90.550.10">
    <property type="entry name" value="Spore Coat Polysaccharide Biosynthesis Protein SpsA, Chain A"/>
    <property type="match status" value="1"/>
</dbReference>
<gene>
    <name evidence="3" type="ORF">IAB31_12300</name>
</gene>
<comment type="caution">
    <text evidence="3">The sequence shown here is derived from an EMBL/GenBank/DDBJ whole genome shotgun (WGS) entry which is preliminary data.</text>
</comment>
<name>A0A9D1AG15_9FIRM</name>